<keyword evidence="2" id="KW-0663">Pyridoxal phosphate</keyword>
<organism evidence="7 8">
    <name type="scientific">Tengunoibacter tsumagoiensis</name>
    <dbReference type="NCBI Taxonomy" id="2014871"/>
    <lineage>
        <taxon>Bacteria</taxon>
        <taxon>Bacillati</taxon>
        <taxon>Chloroflexota</taxon>
        <taxon>Ktedonobacteria</taxon>
        <taxon>Ktedonobacterales</taxon>
        <taxon>Dictyobacteraceae</taxon>
        <taxon>Tengunoibacter</taxon>
    </lineage>
</organism>
<proteinExistence type="inferred from homology"/>
<feature type="domain" description="HTH gntR-type" evidence="6">
    <location>
        <begin position="19"/>
        <end position="87"/>
    </location>
</feature>
<dbReference type="PANTHER" id="PTHR46577">
    <property type="entry name" value="HTH-TYPE TRANSCRIPTIONAL REGULATORY PROTEIN GABR"/>
    <property type="match status" value="1"/>
</dbReference>
<evidence type="ECO:0000256" key="2">
    <source>
        <dbReference type="ARBA" id="ARBA00022898"/>
    </source>
</evidence>
<keyword evidence="3" id="KW-0805">Transcription regulation</keyword>
<dbReference type="Gene3D" id="1.10.10.10">
    <property type="entry name" value="Winged helix-like DNA-binding domain superfamily/Winged helix DNA-binding domain"/>
    <property type="match status" value="1"/>
</dbReference>
<comment type="caution">
    <text evidence="7">The sequence shown here is derived from an EMBL/GenBank/DDBJ whole genome shotgun (WGS) entry which is preliminary data.</text>
</comment>
<dbReference type="GO" id="GO:0003700">
    <property type="term" value="F:DNA-binding transcription factor activity"/>
    <property type="evidence" value="ECO:0007669"/>
    <property type="project" value="InterPro"/>
</dbReference>
<sequence length="505" mass="56343">MTKYTESDLFLTLDTSAKMPLYQQLYRELRQAILTGKLSANQRLPSTRLLAQKLDLSRLTVLTAFEQLYAEGYIYGKVGSGTYVAPDLPDELLHLPAQIEHALPDFDTHRSLSRRGQVIAGTRVSPRRYWDDKYSKPFRLGLPALEHFPFDIWARLMAQCGRNLSAHLLNYTHPAGYPGLRAEIAAYVQAARGVRCAAEQVIIVSGAQQGIDLAIRLLLDPDDQVWLEDPCYLGTRGALQATSAQIVPIPVDEEGLVVTEGIRRAPGAQMVSVTPSHQFPLGVTMSLSRRLALLQWANQSGAWILEDDYDSEYRYTGRPLSSLQGLDCNGRVIYVGTMSKVLFPGLRLGYLVVPPDLIDAFTAARAIADRQPPILDQLVLTEFMVQGHFSRHLRRMRTLYHERLQCLQEEVARELGGFITLRPAEVGMHVVGLLNDDLDAVHLSQLLAQHDIIAPAVKTYTTLLPAYNGLLFGYPSVNQQEMHATIQSMAQVLQSALSKKQMQSL</sequence>
<evidence type="ECO:0000256" key="5">
    <source>
        <dbReference type="ARBA" id="ARBA00023163"/>
    </source>
</evidence>
<dbReference type="SMART" id="SM00345">
    <property type="entry name" value="HTH_GNTR"/>
    <property type="match status" value="1"/>
</dbReference>
<dbReference type="InterPro" id="IPR015421">
    <property type="entry name" value="PyrdxlP-dep_Trfase_major"/>
</dbReference>
<dbReference type="RefSeq" id="WP_126582223.1">
    <property type="nucleotide sequence ID" value="NZ_BIFR01000002.1"/>
</dbReference>
<dbReference type="InterPro" id="IPR015424">
    <property type="entry name" value="PyrdxlP-dep_Trfase"/>
</dbReference>
<protein>
    <submittedName>
        <fullName evidence="7">GntR family transcriptional regulator</fullName>
    </submittedName>
</protein>
<evidence type="ECO:0000256" key="1">
    <source>
        <dbReference type="ARBA" id="ARBA00005384"/>
    </source>
</evidence>
<dbReference type="InterPro" id="IPR004839">
    <property type="entry name" value="Aminotransferase_I/II_large"/>
</dbReference>
<evidence type="ECO:0000256" key="3">
    <source>
        <dbReference type="ARBA" id="ARBA00023015"/>
    </source>
</evidence>
<evidence type="ECO:0000313" key="8">
    <source>
        <dbReference type="Proteomes" id="UP000287352"/>
    </source>
</evidence>
<dbReference type="CDD" id="cd00609">
    <property type="entry name" value="AAT_like"/>
    <property type="match status" value="1"/>
</dbReference>
<keyword evidence="4" id="KW-0238">DNA-binding</keyword>
<dbReference type="Pfam" id="PF00155">
    <property type="entry name" value="Aminotran_1_2"/>
    <property type="match status" value="1"/>
</dbReference>
<dbReference type="InterPro" id="IPR051446">
    <property type="entry name" value="HTH_trans_reg/aminotransferase"/>
</dbReference>
<dbReference type="AlphaFoldDB" id="A0A402A6A2"/>
<dbReference type="PRINTS" id="PR00035">
    <property type="entry name" value="HTHGNTR"/>
</dbReference>
<dbReference type="InterPro" id="IPR036390">
    <property type="entry name" value="WH_DNA-bd_sf"/>
</dbReference>
<dbReference type="GO" id="GO:0003677">
    <property type="term" value="F:DNA binding"/>
    <property type="evidence" value="ECO:0007669"/>
    <property type="project" value="UniProtKB-KW"/>
</dbReference>
<evidence type="ECO:0000313" key="7">
    <source>
        <dbReference type="EMBL" id="GCE14677.1"/>
    </source>
</evidence>
<dbReference type="Proteomes" id="UP000287352">
    <property type="component" value="Unassembled WGS sequence"/>
</dbReference>
<keyword evidence="5" id="KW-0804">Transcription</keyword>
<dbReference type="SUPFAM" id="SSF53383">
    <property type="entry name" value="PLP-dependent transferases"/>
    <property type="match status" value="1"/>
</dbReference>
<keyword evidence="8" id="KW-1185">Reference proteome</keyword>
<gene>
    <name evidence="7" type="ORF">KTT_45360</name>
</gene>
<reference evidence="8" key="1">
    <citation type="submission" date="2018-12" db="EMBL/GenBank/DDBJ databases">
        <title>Tengunoibacter tsumagoiensis gen. nov., sp. nov., Dictyobacter kobayashii sp. nov., D. alpinus sp. nov., and D. joshuensis sp. nov. and description of Dictyobacteraceae fam. nov. within the order Ktedonobacterales isolated from Tengu-no-mugimeshi.</title>
        <authorList>
            <person name="Wang C.M."/>
            <person name="Zheng Y."/>
            <person name="Sakai Y."/>
            <person name="Toyoda A."/>
            <person name="Minakuchi Y."/>
            <person name="Abe K."/>
            <person name="Yokota A."/>
            <person name="Yabe S."/>
        </authorList>
    </citation>
    <scope>NUCLEOTIDE SEQUENCE [LARGE SCALE GENOMIC DNA]</scope>
    <source>
        <strain evidence="8">Uno3</strain>
    </source>
</reference>
<dbReference type="Gene3D" id="3.40.640.10">
    <property type="entry name" value="Type I PLP-dependent aspartate aminotransferase-like (Major domain)"/>
    <property type="match status" value="1"/>
</dbReference>
<dbReference type="Pfam" id="PF00392">
    <property type="entry name" value="GntR"/>
    <property type="match status" value="1"/>
</dbReference>
<dbReference type="CDD" id="cd07377">
    <property type="entry name" value="WHTH_GntR"/>
    <property type="match status" value="1"/>
</dbReference>
<dbReference type="EMBL" id="BIFR01000002">
    <property type="protein sequence ID" value="GCE14677.1"/>
    <property type="molecule type" value="Genomic_DNA"/>
</dbReference>
<dbReference type="PROSITE" id="PS50949">
    <property type="entry name" value="HTH_GNTR"/>
    <property type="match status" value="1"/>
</dbReference>
<dbReference type="PANTHER" id="PTHR46577:SF1">
    <property type="entry name" value="HTH-TYPE TRANSCRIPTIONAL REGULATORY PROTEIN GABR"/>
    <property type="match status" value="1"/>
</dbReference>
<name>A0A402A6A2_9CHLR</name>
<comment type="similarity">
    <text evidence="1">In the C-terminal section; belongs to the class-I pyridoxal-phosphate-dependent aminotransferase family.</text>
</comment>
<dbReference type="SUPFAM" id="SSF46785">
    <property type="entry name" value="Winged helix' DNA-binding domain"/>
    <property type="match status" value="1"/>
</dbReference>
<dbReference type="InterPro" id="IPR000524">
    <property type="entry name" value="Tscrpt_reg_HTH_GntR"/>
</dbReference>
<evidence type="ECO:0000256" key="4">
    <source>
        <dbReference type="ARBA" id="ARBA00023125"/>
    </source>
</evidence>
<evidence type="ECO:0000259" key="6">
    <source>
        <dbReference type="PROSITE" id="PS50949"/>
    </source>
</evidence>
<dbReference type="GO" id="GO:0030170">
    <property type="term" value="F:pyridoxal phosphate binding"/>
    <property type="evidence" value="ECO:0007669"/>
    <property type="project" value="InterPro"/>
</dbReference>
<accession>A0A402A6A2</accession>
<dbReference type="OrthoDB" id="9802328at2"/>
<dbReference type="InterPro" id="IPR036388">
    <property type="entry name" value="WH-like_DNA-bd_sf"/>
</dbReference>